<organism evidence="1 2">
    <name type="scientific">Haliscomenobacter hydrossis (strain ATCC 27775 / DSM 1100 / LMG 10767 / O)</name>
    <dbReference type="NCBI Taxonomy" id="760192"/>
    <lineage>
        <taxon>Bacteria</taxon>
        <taxon>Pseudomonadati</taxon>
        <taxon>Bacteroidota</taxon>
        <taxon>Saprospiria</taxon>
        <taxon>Saprospirales</taxon>
        <taxon>Haliscomenobacteraceae</taxon>
        <taxon>Haliscomenobacter</taxon>
    </lineage>
</organism>
<name>F4L179_HALH1</name>
<evidence type="ECO:0000313" key="2">
    <source>
        <dbReference type="Proteomes" id="UP000008461"/>
    </source>
</evidence>
<dbReference type="KEGG" id="hhy:Halhy_4983"/>
<evidence type="ECO:0000313" key="1">
    <source>
        <dbReference type="EMBL" id="AEE52811.1"/>
    </source>
</evidence>
<dbReference type="RefSeq" id="WP_013767346.1">
    <property type="nucleotide sequence ID" value="NC_015510.1"/>
</dbReference>
<keyword evidence="2" id="KW-1185">Reference proteome</keyword>
<evidence type="ECO:0008006" key="3">
    <source>
        <dbReference type="Google" id="ProtNLM"/>
    </source>
</evidence>
<dbReference type="EMBL" id="CP002691">
    <property type="protein sequence ID" value="AEE52811.1"/>
    <property type="molecule type" value="Genomic_DNA"/>
</dbReference>
<dbReference type="HOGENOM" id="CLU_089264_0_0_10"/>
<dbReference type="OrthoDB" id="1118734at2"/>
<proteinExistence type="predicted"/>
<dbReference type="InterPro" id="IPR019619">
    <property type="entry name" value="DUF2490"/>
</dbReference>
<accession>F4L179</accession>
<dbReference type="AlphaFoldDB" id="F4L179"/>
<sequence>MRKVVSIALLIMAANYSYGQKNSTNQDLVWYGLFTTFEINKKWYFQNELQERHYITPTAQHQFLIRTHLHRLLGTSGWETSLGMCLFLQNPNDPNAVDKLTVPELRPHLEFAYKQKLGKVTIDHRYRAEARFFHNTNSKRTALEDGFDFGNFRLRYRLQATIPLYKIADKRFLKLKVSDEIHLNAGNKISKNVFEQNRIYTGIGYDISQNLSFEVGYLNWFQQRPNGDFYNRDILRFTVAHKINLQKKEE</sequence>
<dbReference type="Proteomes" id="UP000008461">
    <property type="component" value="Chromosome"/>
</dbReference>
<gene>
    <name evidence="1" type="ordered locus">Halhy_4983</name>
</gene>
<dbReference type="STRING" id="760192.Halhy_4983"/>
<protein>
    <recommendedName>
        <fullName evidence="3">DUF2490 domain-containing protein</fullName>
    </recommendedName>
</protein>
<dbReference type="Pfam" id="PF10677">
    <property type="entry name" value="DUF2490"/>
    <property type="match status" value="1"/>
</dbReference>
<dbReference type="eggNOG" id="COG2067">
    <property type="taxonomic scope" value="Bacteria"/>
</dbReference>
<reference key="2">
    <citation type="submission" date="2011-04" db="EMBL/GenBank/DDBJ databases">
        <title>Complete sequence of chromosome of Haliscomenobacter hydrossis DSM 1100.</title>
        <authorList>
            <consortium name="US DOE Joint Genome Institute (JGI-PGF)"/>
            <person name="Lucas S."/>
            <person name="Han J."/>
            <person name="Lapidus A."/>
            <person name="Bruce D."/>
            <person name="Goodwin L."/>
            <person name="Pitluck S."/>
            <person name="Peters L."/>
            <person name="Kyrpides N."/>
            <person name="Mavromatis K."/>
            <person name="Ivanova N."/>
            <person name="Ovchinnikova G."/>
            <person name="Pagani I."/>
            <person name="Daligault H."/>
            <person name="Detter J.C."/>
            <person name="Han C."/>
            <person name="Land M."/>
            <person name="Hauser L."/>
            <person name="Markowitz V."/>
            <person name="Cheng J.-F."/>
            <person name="Hugenholtz P."/>
            <person name="Woyke T."/>
            <person name="Wu D."/>
            <person name="Verbarg S."/>
            <person name="Frueling A."/>
            <person name="Brambilla E."/>
            <person name="Klenk H.-P."/>
            <person name="Eisen J.A."/>
        </authorList>
    </citation>
    <scope>NUCLEOTIDE SEQUENCE</scope>
    <source>
        <strain>DSM 1100</strain>
    </source>
</reference>
<reference evidence="1 2" key="1">
    <citation type="journal article" date="2011" name="Stand. Genomic Sci.">
        <title>Complete genome sequence of Haliscomenobacter hydrossis type strain (O).</title>
        <authorList>
            <consortium name="US DOE Joint Genome Institute (JGI-PGF)"/>
            <person name="Daligault H."/>
            <person name="Lapidus A."/>
            <person name="Zeytun A."/>
            <person name="Nolan M."/>
            <person name="Lucas S."/>
            <person name="Del Rio T.G."/>
            <person name="Tice H."/>
            <person name="Cheng J.F."/>
            <person name="Tapia R."/>
            <person name="Han C."/>
            <person name="Goodwin L."/>
            <person name="Pitluck S."/>
            <person name="Liolios K."/>
            <person name="Pagani I."/>
            <person name="Ivanova N."/>
            <person name="Huntemann M."/>
            <person name="Mavromatis K."/>
            <person name="Mikhailova N."/>
            <person name="Pati A."/>
            <person name="Chen A."/>
            <person name="Palaniappan K."/>
            <person name="Land M."/>
            <person name="Hauser L."/>
            <person name="Brambilla E.M."/>
            <person name="Rohde M."/>
            <person name="Verbarg S."/>
            <person name="Goker M."/>
            <person name="Bristow J."/>
            <person name="Eisen J.A."/>
            <person name="Markowitz V."/>
            <person name="Hugenholtz P."/>
            <person name="Kyrpides N.C."/>
            <person name="Klenk H.P."/>
            <person name="Woyke T."/>
        </authorList>
    </citation>
    <scope>NUCLEOTIDE SEQUENCE [LARGE SCALE GENOMIC DNA]</scope>
    <source>
        <strain evidence="2">ATCC 27775 / DSM 1100 / LMG 10767 / O</strain>
    </source>
</reference>